<accession>A0A1G2HWD2</accession>
<evidence type="ECO:0000313" key="2">
    <source>
        <dbReference type="EMBL" id="OGZ66709.1"/>
    </source>
</evidence>
<name>A0A1G2HWD2_9BACT</name>
<dbReference type="Gene3D" id="3.40.30.10">
    <property type="entry name" value="Glutaredoxin"/>
    <property type="match status" value="1"/>
</dbReference>
<protein>
    <submittedName>
        <fullName evidence="2">Uncharacterized protein</fullName>
    </submittedName>
</protein>
<reference evidence="2 3" key="1">
    <citation type="journal article" date="2016" name="Nat. Commun.">
        <title>Thousands of microbial genomes shed light on interconnected biogeochemical processes in an aquifer system.</title>
        <authorList>
            <person name="Anantharaman K."/>
            <person name="Brown C.T."/>
            <person name="Hug L.A."/>
            <person name="Sharon I."/>
            <person name="Castelle C.J."/>
            <person name="Probst A.J."/>
            <person name="Thomas B.C."/>
            <person name="Singh A."/>
            <person name="Wilkins M.J."/>
            <person name="Karaoz U."/>
            <person name="Brodie E.L."/>
            <person name="Williams K.H."/>
            <person name="Hubbard S.S."/>
            <person name="Banfield J.F."/>
        </authorList>
    </citation>
    <scope>NUCLEOTIDE SEQUENCE [LARGE SCALE GENOMIC DNA]</scope>
</reference>
<keyword evidence="1" id="KW-0472">Membrane</keyword>
<dbReference type="EMBL" id="MHOP01000002">
    <property type="protein sequence ID" value="OGZ66709.1"/>
    <property type="molecule type" value="Genomic_DNA"/>
</dbReference>
<sequence length="161" mass="18549">MKKNKMFSWLYRITPLKISALLRLRKPQKYVLPVAIAVGVAVVVLGGLIYANVGFLNITGYFEKHDPYKDSMVLFFHNECLYCAKVDDYLRDSNAAEKLQYIRLNVLESDYNRNELQDKAQTCGLDVESIGVPFLWDGQSKQCIIGYIDIINFFNQKLKKP</sequence>
<organism evidence="2 3">
    <name type="scientific">Candidatus Staskawiczbacteria bacterium RIFCSPHIGHO2_01_FULL_41_41</name>
    <dbReference type="NCBI Taxonomy" id="1802203"/>
    <lineage>
        <taxon>Bacteria</taxon>
        <taxon>Candidatus Staskawicziibacteriota</taxon>
    </lineage>
</organism>
<comment type="caution">
    <text evidence="2">The sequence shown here is derived from an EMBL/GenBank/DDBJ whole genome shotgun (WGS) entry which is preliminary data.</text>
</comment>
<proteinExistence type="predicted"/>
<dbReference type="Proteomes" id="UP000178774">
    <property type="component" value="Unassembled WGS sequence"/>
</dbReference>
<keyword evidence="1" id="KW-0812">Transmembrane</keyword>
<evidence type="ECO:0000313" key="3">
    <source>
        <dbReference type="Proteomes" id="UP000178774"/>
    </source>
</evidence>
<dbReference type="AlphaFoldDB" id="A0A1G2HWD2"/>
<dbReference type="PROSITE" id="PS51354">
    <property type="entry name" value="GLUTAREDOXIN_2"/>
    <property type="match status" value="1"/>
</dbReference>
<feature type="transmembrane region" description="Helical" evidence="1">
    <location>
        <begin position="30"/>
        <end position="51"/>
    </location>
</feature>
<gene>
    <name evidence="2" type="ORF">A2822_00750</name>
</gene>
<keyword evidence="1" id="KW-1133">Transmembrane helix</keyword>
<evidence type="ECO:0000256" key="1">
    <source>
        <dbReference type="SAM" id="Phobius"/>
    </source>
</evidence>